<evidence type="ECO:0000313" key="1">
    <source>
        <dbReference type="EMBL" id="KAJ8321345.1"/>
    </source>
</evidence>
<dbReference type="Proteomes" id="UP001217089">
    <property type="component" value="Unassembled WGS sequence"/>
</dbReference>
<protein>
    <submittedName>
        <fullName evidence="1">Uncharacterized protein</fullName>
    </submittedName>
</protein>
<evidence type="ECO:0000313" key="2">
    <source>
        <dbReference type="Proteomes" id="UP001217089"/>
    </source>
</evidence>
<name>A0ABQ9G059_TEGGR</name>
<accession>A0ABQ9G059</accession>
<dbReference type="EMBL" id="JARBDR010000104">
    <property type="protein sequence ID" value="KAJ8321345.1"/>
    <property type="molecule type" value="Genomic_DNA"/>
</dbReference>
<proteinExistence type="predicted"/>
<organism evidence="1 2">
    <name type="scientific">Tegillarca granosa</name>
    <name type="common">Malaysian cockle</name>
    <name type="synonym">Anadara granosa</name>
    <dbReference type="NCBI Taxonomy" id="220873"/>
    <lineage>
        <taxon>Eukaryota</taxon>
        <taxon>Metazoa</taxon>
        <taxon>Spiralia</taxon>
        <taxon>Lophotrochozoa</taxon>
        <taxon>Mollusca</taxon>
        <taxon>Bivalvia</taxon>
        <taxon>Autobranchia</taxon>
        <taxon>Pteriomorphia</taxon>
        <taxon>Arcoida</taxon>
        <taxon>Arcoidea</taxon>
        <taxon>Arcidae</taxon>
        <taxon>Tegillarca</taxon>
    </lineage>
</organism>
<reference evidence="1 2" key="1">
    <citation type="submission" date="2022-12" db="EMBL/GenBank/DDBJ databases">
        <title>Chromosome-level genome of Tegillarca granosa.</title>
        <authorList>
            <person name="Kim J."/>
        </authorList>
    </citation>
    <scope>NUCLEOTIDE SEQUENCE [LARGE SCALE GENOMIC DNA]</scope>
    <source>
        <strain evidence="1">Teg-2019</strain>
        <tissue evidence="1">Adductor muscle</tissue>
    </source>
</reference>
<gene>
    <name evidence="1" type="ORF">KUTeg_001106</name>
</gene>
<sequence>MECPSNILEYLDSIKMEARIPREKINHIREITDSLHDCSKCSEEELLSLLGHMNFASQVILPGRSLIMCPIS</sequence>
<comment type="caution">
    <text evidence="1">The sequence shown here is derived from an EMBL/GenBank/DDBJ whole genome shotgun (WGS) entry which is preliminary data.</text>
</comment>
<keyword evidence="2" id="KW-1185">Reference proteome</keyword>